<name>A0AAW1KLK1_POPJA</name>
<dbReference type="InterPro" id="IPR029787">
    <property type="entry name" value="Nucleotide_cyclase"/>
</dbReference>
<keyword evidence="9" id="KW-0460">Magnesium</keyword>
<evidence type="ECO:0000256" key="1">
    <source>
        <dbReference type="ARBA" id="ARBA00001593"/>
    </source>
</evidence>
<dbReference type="GO" id="GO:0007193">
    <property type="term" value="P:adenylate cyclase-inhibiting G protein-coupled receptor signaling pathway"/>
    <property type="evidence" value="ECO:0007669"/>
    <property type="project" value="TreeGrafter"/>
</dbReference>
<evidence type="ECO:0000256" key="14">
    <source>
        <dbReference type="RuleBase" id="RU000405"/>
    </source>
</evidence>
<keyword evidence="10 15" id="KW-1133">Transmembrane helix</keyword>
<evidence type="ECO:0000256" key="2">
    <source>
        <dbReference type="ARBA" id="ARBA00001946"/>
    </source>
</evidence>
<accession>A0AAW1KLK1</accession>
<dbReference type="GO" id="GO:0046872">
    <property type="term" value="F:metal ion binding"/>
    <property type="evidence" value="ECO:0007669"/>
    <property type="project" value="UniProtKB-KW"/>
</dbReference>
<dbReference type="PANTHER" id="PTHR45627">
    <property type="entry name" value="ADENYLATE CYCLASE TYPE 1"/>
    <property type="match status" value="1"/>
</dbReference>
<sequence length="454" mass="50107">MGLKKDSGSVLIAVEGSLKTSALEKWCTRNSVCEDLWVTVDLGKGMELETLYQRYCIRLKHALFLSCLTISTVSCVTILVATFLYAQDIQNDLLPIMAIAIVTFIMLAALVASQFPVIMESEAWSLGASFLVTIVVASVTLLLAGRHAPLPLFTLILAIHTMLPISRAVALAFAGVVTLAHLATSIVYKYTSSEHSYFAQLVPETILLITASATGLYYRHMTQSAHRKTFVGTRTCIESRVKLECEKEQQEQLLLSVIPAYIAAEVKRSIMLKMADACQEVTNKQSFHEMYVQRHNNVSILYADIVNFTPLSEQLSASDLVRTLNELFGRFDQIAQDNQCMRIKILGDCYYCVSGLPVSRPNHAYNCVNMGLQMIEAIRFVREATGFNVDMRIGIHTGNVLCGVLGLRKWQFDVWSDDVTLANHMESGGIAGPPAWLLTTTPGAAPRGYGSCDT</sequence>
<dbReference type="AlphaFoldDB" id="A0AAW1KLK1"/>
<keyword evidence="18" id="KW-1185">Reference proteome</keyword>
<keyword evidence="11" id="KW-0115">cAMP biosynthesis</keyword>
<keyword evidence="13 14" id="KW-0456">Lyase</keyword>
<dbReference type="PANTHER" id="PTHR45627:SF12">
    <property type="entry name" value="ADENYLATE CYCLASE TYPE 2"/>
    <property type="match status" value="1"/>
</dbReference>
<dbReference type="PROSITE" id="PS00452">
    <property type="entry name" value="GUANYLATE_CYCLASE_1"/>
    <property type="match status" value="1"/>
</dbReference>
<dbReference type="GO" id="GO:0005524">
    <property type="term" value="F:ATP binding"/>
    <property type="evidence" value="ECO:0007669"/>
    <property type="project" value="UniProtKB-KW"/>
</dbReference>
<evidence type="ECO:0000256" key="15">
    <source>
        <dbReference type="SAM" id="Phobius"/>
    </source>
</evidence>
<evidence type="ECO:0000256" key="6">
    <source>
        <dbReference type="ARBA" id="ARBA00022723"/>
    </source>
</evidence>
<evidence type="ECO:0000313" key="17">
    <source>
        <dbReference type="EMBL" id="KAK9720557.1"/>
    </source>
</evidence>
<keyword evidence="7" id="KW-0547">Nucleotide-binding</keyword>
<dbReference type="GO" id="GO:0005886">
    <property type="term" value="C:plasma membrane"/>
    <property type="evidence" value="ECO:0007669"/>
    <property type="project" value="TreeGrafter"/>
</dbReference>
<comment type="subcellular location">
    <subcellularLocation>
        <location evidence="3">Membrane</location>
        <topology evidence="3">Multi-pass membrane protein</topology>
    </subcellularLocation>
</comment>
<comment type="cofactor">
    <cofactor evidence="2">
        <name>Mg(2+)</name>
        <dbReference type="ChEBI" id="CHEBI:18420"/>
    </cofactor>
</comment>
<evidence type="ECO:0000256" key="3">
    <source>
        <dbReference type="ARBA" id="ARBA00004141"/>
    </source>
</evidence>
<dbReference type="PROSITE" id="PS50125">
    <property type="entry name" value="GUANYLATE_CYCLASE_2"/>
    <property type="match status" value="1"/>
</dbReference>
<evidence type="ECO:0000256" key="10">
    <source>
        <dbReference type="ARBA" id="ARBA00022989"/>
    </source>
</evidence>
<dbReference type="Pfam" id="PF16214">
    <property type="entry name" value="AC_N"/>
    <property type="match status" value="1"/>
</dbReference>
<dbReference type="SUPFAM" id="SSF55073">
    <property type="entry name" value="Nucleotide cyclase"/>
    <property type="match status" value="1"/>
</dbReference>
<evidence type="ECO:0000256" key="9">
    <source>
        <dbReference type="ARBA" id="ARBA00022842"/>
    </source>
</evidence>
<evidence type="ECO:0000313" key="18">
    <source>
        <dbReference type="Proteomes" id="UP001458880"/>
    </source>
</evidence>
<dbReference type="GO" id="GO:0007189">
    <property type="term" value="P:adenylate cyclase-activating G protein-coupled receptor signaling pathway"/>
    <property type="evidence" value="ECO:0007669"/>
    <property type="project" value="TreeGrafter"/>
</dbReference>
<dbReference type="Pfam" id="PF00211">
    <property type="entry name" value="Guanylate_cyc"/>
    <property type="match status" value="1"/>
</dbReference>
<gene>
    <name evidence="17" type="ORF">QE152_g21977</name>
</gene>
<feature type="domain" description="Guanylate cyclase" evidence="16">
    <location>
        <begin position="299"/>
        <end position="426"/>
    </location>
</feature>
<feature type="transmembrane region" description="Helical" evidence="15">
    <location>
        <begin position="197"/>
        <end position="218"/>
    </location>
</feature>
<dbReference type="CDD" id="cd07302">
    <property type="entry name" value="CHD"/>
    <property type="match status" value="1"/>
</dbReference>
<evidence type="ECO:0000256" key="5">
    <source>
        <dbReference type="ARBA" id="ARBA00022692"/>
    </source>
</evidence>
<evidence type="ECO:0000256" key="11">
    <source>
        <dbReference type="ARBA" id="ARBA00022998"/>
    </source>
</evidence>
<evidence type="ECO:0000259" key="16">
    <source>
        <dbReference type="PROSITE" id="PS50125"/>
    </source>
</evidence>
<evidence type="ECO:0000256" key="4">
    <source>
        <dbReference type="ARBA" id="ARBA00012201"/>
    </source>
</evidence>
<feature type="transmembrane region" description="Helical" evidence="15">
    <location>
        <begin position="152"/>
        <end position="177"/>
    </location>
</feature>
<dbReference type="InterPro" id="IPR018297">
    <property type="entry name" value="A/G_cyclase_CS"/>
</dbReference>
<dbReference type="GO" id="GO:0004016">
    <property type="term" value="F:adenylate cyclase activity"/>
    <property type="evidence" value="ECO:0007669"/>
    <property type="project" value="UniProtKB-EC"/>
</dbReference>
<evidence type="ECO:0000256" key="8">
    <source>
        <dbReference type="ARBA" id="ARBA00022840"/>
    </source>
</evidence>
<comment type="similarity">
    <text evidence="14">Belongs to the adenylyl cyclase class-4/guanylyl cyclase family.</text>
</comment>
<dbReference type="Proteomes" id="UP001458880">
    <property type="component" value="Unassembled WGS sequence"/>
</dbReference>
<protein>
    <recommendedName>
        <fullName evidence="4">adenylate cyclase</fullName>
        <ecNumber evidence="4">4.6.1.1</ecNumber>
    </recommendedName>
</protein>
<reference evidence="17 18" key="1">
    <citation type="journal article" date="2024" name="BMC Genomics">
        <title>De novo assembly and annotation of Popillia japonica's genome with initial clues to its potential as an invasive pest.</title>
        <authorList>
            <person name="Cucini C."/>
            <person name="Boschi S."/>
            <person name="Funari R."/>
            <person name="Cardaioli E."/>
            <person name="Iannotti N."/>
            <person name="Marturano G."/>
            <person name="Paoli F."/>
            <person name="Bruttini M."/>
            <person name="Carapelli A."/>
            <person name="Frati F."/>
            <person name="Nardi F."/>
        </authorList>
    </citation>
    <scope>NUCLEOTIDE SEQUENCE [LARGE SCALE GENOMIC DNA]</scope>
    <source>
        <strain evidence="17">DMR45628</strain>
    </source>
</reference>
<feature type="transmembrane region" description="Helical" evidence="15">
    <location>
        <begin position="62"/>
        <end position="86"/>
    </location>
</feature>
<organism evidence="17 18">
    <name type="scientific">Popillia japonica</name>
    <name type="common">Japanese beetle</name>
    <dbReference type="NCBI Taxonomy" id="7064"/>
    <lineage>
        <taxon>Eukaryota</taxon>
        <taxon>Metazoa</taxon>
        <taxon>Ecdysozoa</taxon>
        <taxon>Arthropoda</taxon>
        <taxon>Hexapoda</taxon>
        <taxon>Insecta</taxon>
        <taxon>Pterygota</taxon>
        <taxon>Neoptera</taxon>
        <taxon>Endopterygota</taxon>
        <taxon>Coleoptera</taxon>
        <taxon>Polyphaga</taxon>
        <taxon>Scarabaeiformia</taxon>
        <taxon>Scarabaeidae</taxon>
        <taxon>Rutelinae</taxon>
        <taxon>Popillia</taxon>
    </lineage>
</organism>
<dbReference type="EMBL" id="JASPKY010000209">
    <property type="protein sequence ID" value="KAK9720557.1"/>
    <property type="molecule type" value="Genomic_DNA"/>
</dbReference>
<proteinExistence type="inferred from homology"/>
<keyword evidence="12 15" id="KW-0472">Membrane</keyword>
<evidence type="ECO:0000256" key="13">
    <source>
        <dbReference type="ARBA" id="ARBA00023239"/>
    </source>
</evidence>
<dbReference type="GO" id="GO:0006171">
    <property type="term" value="P:cAMP biosynthetic process"/>
    <property type="evidence" value="ECO:0007669"/>
    <property type="project" value="UniProtKB-KW"/>
</dbReference>
<dbReference type="InterPro" id="IPR001054">
    <property type="entry name" value="A/G_cyclase"/>
</dbReference>
<keyword evidence="8" id="KW-0067">ATP-binding</keyword>
<dbReference type="EC" id="4.6.1.1" evidence="4"/>
<keyword evidence="6" id="KW-0479">Metal-binding</keyword>
<feature type="transmembrane region" description="Helical" evidence="15">
    <location>
        <begin position="124"/>
        <end position="145"/>
    </location>
</feature>
<dbReference type="Gene3D" id="3.30.70.1230">
    <property type="entry name" value="Nucleotide cyclase"/>
    <property type="match status" value="1"/>
</dbReference>
<evidence type="ECO:0000256" key="7">
    <source>
        <dbReference type="ARBA" id="ARBA00022741"/>
    </source>
</evidence>
<comment type="caution">
    <text evidence="17">The sequence shown here is derived from an EMBL/GenBank/DDBJ whole genome shotgun (WGS) entry which is preliminary data.</text>
</comment>
<dbReference type="GO" id="GO:0035556">
    <property type="term" value="P:intracellular signal transduction"/>
    <property type="evidence" value="ECO:0007669"/>
    <property type="project" value="InterPro"/>
</dbReference>
<dbReference type="InterPro" id="IPR032628">
    <property type="entry name" value="AC_N"/>
</dbReference>
<comment type="catalytic activity">
    <reaction evidence="1">
        <text>ATP = 3',5'-cyclic AMP + diphosphate</text>
        <dbReference type="Rhea" id="RHEA:15389"/>
        <dbReference type="ChEBI" id="CHEBI:30616"/>
        <dbReference type="ChEBI" id="CHEBI:33019"/>
        <dbReference type="ChEBI" id="CHEBI:58165"/>
        <dbReference type="EC" id="4.6.1.1"/>
    </reaction>
</comment>
<feature type="transmembrane region" description="Helical" evidence="15">
    <location>
        <begin position="93"/>
        <end position="112"/>
    </location>
</feature>
<dbReference type="SMART" id="SM00044">
    <property type="entry name" value="CYCc"/>
    <property type="match status" value="1"/>
</dbReference>
<dbReference type="FunFam" id="3.30.70.1230:FF:000024">
    <property type="entry name" value="ACXA, isoform A"/>
    <property type="match status" value="1"/>
</dbReference>
<evidence type="ECO:0000256" key="12">
    <source>
        <dbReference type="ARBA" id="ARBA00023136"/>
    </source>
</evidence>
<keyword evidence="5 15" id="KW-0812">Transmembrane</keyword>